<dbReference type="Proteomes" id="UP000176445">
    <property type="component" value="Unassembled WGS sequence"/>
</dbReference>
<dbReference type="EMBL" id="MFKW01000020">
    <property type="protein sequence ID" value="OGG51613.1"/>
    <property type="molecule type" value="Genomic_DNA"/>
</dbReference>
<evidence type="ECO:0000313" key="2">
    <source>
        <dbReference type="Proteomes" id="UP000176445"/>
    </source>
</evidence>
<comment type="caution">
    <text evidence="1">The sequence shown here is derived from an EMBL/GenBank/DDBJ whole genome shotgun (WGS) entry which is preliminary data.</text>
</comment>
<reference evidence="1 2" key="1">
    <citation type="journal article" date="2016" name="Nat. Commun.">
        <title>Thousands of microbial genomes shed light on interconnected biogeochemical processes in an aquifer system.</title>
        <authorList>
            <person name="Anantharaman K."/>
            <person name="Brown C.T."/>
            <person name="Hug L.A."/>
            <person name="Sharon I."/>
            <person name="Castelle C.J."/>
            <person name="Probst A.J."/>
            <person name="Thomas B.C."/>
            <person name="Singh A."/>
            <person name="Wilkins M.J."/>
            <person name="Karaoz U."/>
            <person name="Brodie E.L."/>
            <person name="Williams K.H."/>
            <person name="Hubbard S.S."/>
            <person name="Banfield J.F."/>
        </authorList>
    </citation>
    <scope>NUCLEOTIDE SEQUENCE [LARGE SCALE GENOMIC DNA]</scope>
</reference>
<proteinExistence type="predicted"/>
<gene>
    <name evidence="1" type="ORF">A2704_02405</name>
</gene>
<dbReference type="AlphaFoldDB" id="A0A1F6CR44"/>
<sequence>MERVERKMRPEITKAQDIIWDKFIDEGYAAKQAPIEEVTKSQEFIKTANQCREIDTSYLRGYLNLDIALDIDVDKDILLAKDGISQVVEHGNTKKYYRRASADLLGNIVLDHRLDDQNASQVLIHDLSHEFFHALAIREKRLAISPDRSTPTNIAIDYLVKAGYETHRGAEGELMVGFNEAVTERMTREAIEDYADSIPEDERLRILNHPANDGYTRERIVLNKIIAHASKTLQPDNPYAAELFWKDIARGVFLGTKMHLRGIEKAYGKGSLRILAAMHPHDPKQKSEKNNFKDDIFVRYFSPETIHAERDILSAQILNMKDVDEKGGNLIT</sequence>
<accession>A0A1F6CR44</accession>
<name>A0A1F6CR44_9BACT</name>
<evidence type="ECO:0000313" key="1">
    <source>
        <dbReference type="EMBL" id="OGG51613.1"/>
    </source>
</evidence>
<protein>
    <submittedName>
        <fullName evidence="1">Uncharacterized protein</fullName>
    </submittedName>
</protein>
<organism evidence="1 2">
    <name type="scientific">Candidatus Kaiserbacteria bacterium RIFCSPHIGHO2_01_FULL_54_36b</name>
    <dbReference type="NCBI Taxonomy" id="1798483"/>
    <lineage>
        <taxon>Bacteria</taxon>
        <taxon>Candidatus Kaiseribacteriota</taxon>
    </lineage>
</organism>